<comment type="caution">
    <text evidence="6">The sequence shown here is derived from an EMBL/GenBank/DDBJ whole genome shotgun (WGS) entry which is preliminary data.</text>
</comment>
<dbReference type="PROSITE" id="PS50937">
    <property type="entry name" value="HTH_MERR_2"/>
    <property type="match status" value="1"/>
</dbReference>
<evidence type="ECO:0000256" key="3">
    <source>
        <dbReference type="ARBA" id="ARBA00023125"/>
    </source>
</evidence>
<evidence type="ECO:0000256" key="2">
    <source>
        <dbReference type="ARBA" id="ARBA00023015"/>
    </source>
</evidence>
<dbReference type="SUPFAM" id="SSF46955">
    <property type="entry name" value="Putative DNA-binding domain"/>
    <property type="match status" value="1"/>
</dbReference>
<proteinExistence type="predicted"/>
<organism evidence="6 7">
    <name type="scientific">Bacillus thermotolerans</name>
    <name type="common">Quasibacillus thermotolerans</name>
    <dbReference type="NCBI Taxonomy" id="1221996"/>
    <lineage>
        <taxon>Bacteria</taxon>
        <taxon>Bacillati</taxon>
        <taxon>Bacillota</taxon>
        <taxon>Bacilli</taxon>
        <taxon>Bacillales</taxon>
        <taxon>Bacillaceae</taxon>
        <taxon>Bacillus</taxon>
    </lineage>
</organism>
<name>A0A0F5IAH1_BACTR</name>
<gene>
    <name evidence="6" type="ORF">QY95_00307</name>
</gene>
<dbReference type="Pfam" id="PF13411">
    <property type="entry name" value="MerR_1"/>
    <property type="match status" value="1"/>
</dbReference>
<dbReference type="InterPro" id="IPR009061">
    <property type="entry name" value="DNA-bd_dom_put_sf"/>
</dbReference>
<dbReference type="PANTHER" id="PTHR30204">
    <property type="entry name" value="REDOX-CYCLING DRUG-SENSING TRANSCRIPTIONAL ACTIVATOR SOXR"/>
    <property type="match status" value="1"/>
</dbReference>
<evidence type="ECO:0000313" key="7">
    <source>
        <dbReference type="Proteomes" id="UP000031563"/>
    </source>
</evidence>
<dbReference type="SMART" id="SM00422">
    <property type="entry name" value="HTH_MERR"/>
    <property type="match status" value="1"/>
</dbReference>
<keyword evidence="1" id="KW-0678">Repressor</keyword>
<keyword evidence="2" id="KW-0805">Transcription regulation</keyword>
<dbReference type="GO" id="GO:0003677">
    <property type="term" value="F:DNA binding"/>
    <property type="evidence" value="ECO:0007669"/>
    <property type="project" value="UniProtKB-KW"/>
</dbReference>
<evidence type="ECO:0000313" key="6">
    <source>
        <dbReference type="EMBL" id="KKB42458.1"/>
    </source>
</evidence>
<evidence type="ECO:0000256" key="4">
    <source>
        <dbReference type="ARBA" id="ARBA00023163"/>
    </source>
</evidence>
<accession>A0A0F5IAH1</accession>
<evidence type="ECO:0000256" key="1">
    <source>
        <dbReference type="ARBA" id="ARBA00022491"/>
    </source>
</evidence>
<dbReference type="AlphaFoldDB" id="A0A0F5IAH1"/>
<dbReference type="InterPro" id="IPR000551">
    <property type="entry name" value="MerR-type_HTH_dom"/>
</dbReference>
<feature type="domain" description="HTH merR-type" evidence="5">
    <location>
        <begin position="11"/>
        <end position="79"/>
    </location>
</feature>
<dbReference type="CDD" id="cd01105">
    <property type="entry name" value="HTH_GlnR-like"/>
    <property type="match status" value="1"/>
</dbReference>
<protein>
    <submittedName>
        <fullName evidence="6">Transcriptional regulator, MerR family</fullName>
    </submittedName>
</protein>
<dbReference type="EMBL" id="JWIR02000012">
    <property type="protein sequence ID" value="KKB42458.1"/>
    <property type="molecule type" value="Genomic_DNA"/>
</dbReference>
<keyword evidence="4" id="KW-0804">Transcription</keyword>
<dbReference type="OrthoDB" id="9806513at2"/>
<dbReference type="InterPro" id="IPR047057">
    <property type="entry name" value="MerR_fam"/>
</dbReference>
<dbReference type="Gene3D" id="1.10.1660.10">
    <property type="match status" value="1"/>
</dbReference>
<dbReference type="RefSeq" id="WP_040036317.1">
    <property type="nucleotide sequence ID" value="NZ_JWIQ02000004.1"/>
</dbReference>
<keyword evidence="7" id="KW-1185">Reference proteome</keyword>
<dbReference type="Proteomes" id="UP000031563">
    <property type="component" value="Unassembled WGS sequence"/>
</dbReference>
<dbReference type="STRING" id="1221996.QY95_00307"/>
<dbReference type="PROSITE" id="PS00552">
    <property type="entry name" value="HTH_MERR_1"/>
    <property type="match status" value="1"/>
</dbReference>
<keyword evidence="3" id="KW-0238">DNA-binding</keyword>
<reference evidence="6" key="1">
    <citation type="submission" date="2015-02" db="EMBL/GenBank/DDBJ databases">
        <title>Genome Assembly of Bacillaceae bacterium MTCC 8252.</title>
        <authorList>
            <person name="Verma A."/>
            <person name="Khatri I."/>
            <person name="Mual P."/>
            <person name="Subramanian S."/>
            <person name="Krishnamurthi S."/>
        </authorList>
    </citation>
    <scope>NUCLEOTIDE SEQUENCE [LARGE SCALE GENOMIC DNA]</scope>
    <source>
        <strain evidence="6">MTCC 8252</strain>
    </source>
</reference>
<dbReference type="PANTHER" id="PTHR30204:SF65">
    <property type="entry name" value="HTH-TYPE TRANSCRIPTIONAL REGULATOR TNRA"/>
    <property type="match status" value="1"/>
</dbReference>
<evidence type="ECO:0000259" key="5">
    <source>
        <dbReference type="PROSITE" id="PS50937"/>
    </source>
</evidence>
<dbReference type="GO" id="GO:0003700">
    <property type="term" value="F:DNA-binding transcription factor activity"/>
    <property type="evidence" value="ECO:0007669"/>
    <property type="project" value="InterPro"/>
</dbReference>
<sequence>MRSSIRRSMPLFPIGTVMKLTDLSARQIRYYEEHQLIHPQRTEGNRRLFSLNDIDRLFEVKDLLDEGINMAGIKKLLLEEGKTVVHSDLKDEEGKGKKDFTDEEVRKLLRKELINAGRFQRPDSSFGEKFRKFH</sequence>